<feature type="transmembrane region" description="Helical" evidence="1">
    <location>
        <begin position="6"/>
        <end position="33"/>
    </location>
</feature>
<reference evidence="2 3" key="1">
    <citation type="submission" date="2016-02" db="EMBL/GenBank/DDBJ databases">
        <title>Genome sequence of Halalkalicoccus paucihalophilus DSM 24557.</title>
        <authorList>
            <person name="Poehlein A."/>
            <person name="Daniel R."/>
        </authorList>
    </citation>
    <scope>NUCLEOTIDE SEQUENCE [LARGE SCALE GENOMIC DNA]</scope>
    <source>
        <strain evidence="2 3">DSM 24557</strain>
    </source>
</reference>
<keyword evidence="1" id="KW-1133">Transmembrane helix</keyword>
<sequence length="35" mass="3610">MDVGYMMGVGIFTALGIVAVTASTLAWLAFVAFEG</sequence>
<protein>
    <submittedName>
        <fullName evidence="2">Uncharacterized protein</fullName>
    </submittedName>
</protein>
<keyword evidence="1" id="KW-0472">Membrane</keyword>
<keyword evidence="3" id="KW-1185">Reference proteome</keyword>
<name>A0A151ABY8_9EURY</name>
<accession>A0A151ABY8</accession>
<evidence type="ECO:0000313" key="3">
    <source>
        <dbReference type="Proteomes" id="UP000075321"/>
    </source>
</evidence>
<dbReference type="EMBL" id="LTAZ01000007">
    <property type="protein sequence ID" value="KYH25216.1"/>
    <property type="molecule type" value="Genomic_DNA"/>
</dbReference>
<organism evidence="2 3">
    <name type="scientific">Halalkalicoccus paucihalophilus</name>
    <dbReference type="NCBI Taxonomy" id="1008153"/>
    <lineage>
        <taxon>Archaea</taxon>
        <taxon>Methanobacteriati</taxon>
        <taxon>Methanobacteriota</taxon>
        <taxon>Stenosarchaea group</taxon>
        <taxon>Halobacteria</taxon>
        <taxon>Halobacteriales</taxon>
        <taxon>Halococcaceae</taxon>
        <taxon>Halalkalicoccus</taxon>
    </lineage>
</organism>
<dbReference type="AlphaFoldDB" id="A0A151ABY8"/>
<evidence type="ECO:0000313" key="2">
    <source>
        <dbReference type="EMBL" id="KYH25216.1"/>
    </source>
</evidence>
<keyword evidence="1" id="KW-0812">Transmembrane</keyword>
<dbReference type="Proteomes" id="UP000075321">
    <property type="component" value="Unassembled WGS sequence"/>
</dbReference>
<evidence type="ECO:0000256" key="1">
    <source>
        <dbReference type="SAM" id="Phobius"/>
    </source>
</evidence>
<comment type="caution">
    <text evidence="2">The sequence shown here is derived from an EMBL/GenBank/DDBJ whole genome shotgun (WGS) entry which is preliminary data.</text>
</comment>
<proteinExistence type="predicted"/>
<gene>
    <name evidence="2" type="ORF">HAPAU_28000</name>
</gene>